<dbReference type="Gene3D" id="3.20.20.80">
    <property type="entry name" value="Glycosidases"/>
    <property type="match status" value="1"/>
</dbReference>
<comment type="similarity">
    <text evidence="2 8">Belongs to the glycosyl hydrolase 35 family.</text>
</comment>
<dbReference type="InterPro" id="IPR031330">
    <property type="entry name" value="Gly_Hdrlase_35_cat"/>
</dbReference>
<dbReference type="SUPFAM" id="SSF117100">
    <property type="entry name" value="Beta-galactosidase LacA, domain 3"/>
    <property type="match status" value="1"/>
</dbReference>
<dbReference type="PANTHER" id="PTHR23421">
    <property type="entry name" value="BETA-GALACTOSIDASE RELATED"/>
    <property type="match status" value="1"/>
</dbReference>
<name>A0A4Y7U1F3_COPMI</name>
<keyword evidence="6" id="KW-0325">Glycoprotein</keyword>
<dbReference type="GO" id="GO:0005975">
    <property type="term" value="P:carbohydrate metabolic process"/>
    <property type="evidence" value="ECO:0007669"/>
    <property type="project" value="InterPro"/>
</dbReference>
<keyword evidence="10" id="KW-0472">Membrane</keyword>
<comment type="catalytic activity">
    <reaction evidence="1">
        <text>Hydrolysis of terminal non-reducing beta-D-galactose residues in beta-D-galactosides.</text>
        <dbReference type="EC" id="3.2.1.23"/>
    </reaction>
</comment>
<gene>
    <name evidence="12" type="ORF">FA13DRAFT_1724329</name>
</gene>
<accession>A0A4Y7U1F3</accession>
<dbReference type="SUPFAM" id="SSF51011">
    <property type="entry name" value="Glycosyl hydrolase domain"/>
    <property type="match status" value="1"/>
</dbReference>
<evidence type="ECO:0000256" key="10">
    <source>
        <dbReference type="SAM" id="Phobius"/>
    </source>
</evidence>
<dbReference type="InterPro" id="IPR037110">
    <property type="entry name" value="Betagal_dom2_sf"/>
</dbReference>
<protein>
    <recommendedName>
        <fullName evidence="3">beta-galactosidase</fullName>
        <ecNumber evidence="3">3.2.1.23</ecNumber>
    </recommendedName>
</protein>
<dbReference type="InterPro" id="IPR001944">
    <property type="entry name" value="Glycoside_Hdrlase_35"/>
</dbReference>
<dbReference type="Gene3D" id="2.60.120.260">
    <property type="entry name" value="Galactose-binding domain-like"/>
    <property type="match status" value="2"/>
</dbReference>
<evidence type="ECO:0000256" key="7">
    <source>
        <dbReference type="ARBA" id="ARBA00023295"/>
    </source>
</evidence>
<dbReference type="EC" id="3.2.1.23" evidence="3"/>
<dbReference type="Gene3D" id="2.60.390.10">
    <property type="entry name" value="Beta-galactosidase, domain 3"/>
    <property type="match status" value="1"/>
</dbReference>
<evidence type="ECO:0000313" key="12">
    <source>
        <dbReference type="EMBL" id="TEB40104.1"/>
    </source>
</evidence>
<dbReference type="InterPro" id="IPR018954">
    <property type="entry name" value="Betagal_dom2"/>
</dbReference>
<dbReference type="SMART" id="SM01029">
    <property type="entry name" value="BetaGal_dom2"/>
    <property type="match status" value="1"/>
</dbReference>
<dbReference type="Pfam" id="PF01301">
    <property type="entry name" value="Glyco_hydro_35"/>
    <property type="match status" value="1"/>
</dbReference>
<evidence type="ECO:0000256" key="1">
    <source>
        <dbReference type="ARBA" id="ARBA00001412"/>
    </source>
</evidence>
<dbReference type="InterPro" id="IPR025300">
    <property type="entry name" value="BetaGal_jelly_roll_dom"/>
</dbReference>
<evidence type="ECO:0000256" key="9">
    <source>
        <dbReference type="SAM" id="MobiDB-lite"/>
    </source>
</evidence>
<evidence type="ECO:0000256" key="6">
    <source>
        <dbReference type="ARBA" id="ARBA00023180"/>
    </source>
</evidence>
<dbReference type="InterPro" id="IPR025972">
    <property type="entry name" value="BetaGal_dom3"/>
</dbReference>
<dbReference type="SUPFAM" id="SSF49785">
    <property type="entry name" value="Galactose-binding domain-like"/>
    <property type="match status" value="2"/>
</dbReference>
<sequence>MHARHGTSSWSGEQHTTSKKTVNPETQCDDGGYPALEKGRKWRGRRDADSFAMAEATHIPTGARFVLLLASVFLVLATVWALPDTILPSGGPLGSPAWKLDIKAREPGPLEGVTPDVQYDNYTLFLKGQRVFLHSGEFHTFRLPVPSLWPDIMQKAKAAGLNSLSVYIHMGLLNPAPGVVDFGSYRALKPLYEAAMEAGIWIVLRPGPYINAETTAGGIAHWATSEVAGTLRTNDTDWRAAWEDYIQGIIKETAPYQISVGGPVIAIQIDNEYTQNPPSHAGYYQDLIDVYHNSSIEVLLTYNDFGGGRSFVNGTGAVDLVGLDSYPQGFDCSNPLHWQPVPSTYYQYHLEVNRWQPWYIPEFQGGAFDAWGPSAPGYDACRILTGTNFQSVFNLALWSSNAKLINYYMFYGGTSWGGIPHPGVYTSYDYGAAIRETRELSAKYDELKRQALFLRSSPEFYKTEWVGDSATGVMASSNPDVYVTILKNADSSATFYIIRHKDSTSNETRTYRLSVDTDVGALELPLYADSFTLGGRQSQVIVTDYTFGNSSRVLSSSAQIMFAGIIDGRDVLFLYGDKDKDHETSIYTGELPPDAVGAQSSDRVRVNVAPETGRTTISFLQGIEGLVTVIDSASQLVLFADTDTAGTFWAPAIAGAAKDPFRSFWGIGTNQSILVGGPYLVRDAAITGDSLTLKGDLKEDVRLTIIAPKNIRSLSWNGYDLSPDFLASSKVSEFGGVFVADLKRKGESLAGIEVPELGGWKYKDSLPEIHEYDDGQWILADHNTTNIPYKPYYGDGRVLYGCDYGFCENAVLWHGHFKATGEEKSVNLSINGGTAFAASVWLNDVFLGTSFGNSTNNLNIIEETDDKFIFPEGALIPGADNVITVVQDNTGLNQTSYVTYNGNTSKSPRGIRGFQLDSGLFGEWRVQGKVGGYREFPDKVRGLLNEGGLYGERLGWHLPGFTLDDTWVERDLADGLPDKAAGVGFFITTFDLDIPEGLDAMLSFEFEEGLGQPYRAWLFVNGWMMGKRVANLGPQSKFPVHEGILDHHGENTIAVALWSLTPNVTVSPTLKLKLDATYDGGVGKVVVNNPVWSADGRPEAK</sequence>
<dbReference type="GO" id="GO:0004565">
    <property type="term" value="F:beta-galactosidase activity"/>
    <property type="evidence" value="ECO:0007669"/>
    <property type="project" value="UniProtKB-EC"/>
</dbReference>
<evidence type="ECO:0000256" key="8">
    <source>
        <dbReference type="RuleBase" id="RU003679"/>
    </source>
</evidence>
<dbReference type="Gene3D" id="2.102.20.10">
    <property type="entry name" value="Beta-galactosidase, domain 2"/>
    <property type="match status" value="1"/>
</dbReference>
<feature type="compositionally biased region" description="Polar residues" evidence="9">
    <location>
        <begin position="1"/>
        <end position="26"/>
    </location>
</feature>
<dbReference type="Pfam" id="PF10435">
    <property type="entry name" value="BetaGal_dom2"/>
    <property type="match status" value="1"/>
</dbReference>
<dbReference type="SUPFAM" id="SSF51445">
    <property type="entry name" value="(Trans)glycosidases"/>
    <property type="match status" value="1"/>
</dbReference>
<feature type="region of interest" description="Disordered" evidence="9">
    <location>
        <begin position="1"/>
        <end position="41"/>
    </location>
</feature>
<keyword evidence="13" id="KW-1185">Reference proteome</keyword>
<dbReference type="Pfam" id="PF13363">
    <property type="entry name" value="BetaGal_dom3"/>
    <property type="match status" value="1"/>
</dbReference>
<dbReference type="PRINTS" id="PR00742">
    <property type="entry name" value="GLHYDRLASE35"/>
</dbReference>
<dbReference type="InterPro" id="IPR017853">
    <property type="entry name" value="GH"/>
</dbReference>
<dbReference type="STRING" id="71717.A0A4Y7U1F3"/>
<dbReference type="OrthoDB" id="1657402at2759"/>
<dbReference type="EMBL" id="QPFP01000001">
    <property type="protein sequence ID" value="TEB40104.1"/>
    <property type="molecule type" value="Genomic_DNA"/>
</dbReference>
<keyword evidence="10" id="KW-1133">Transmembrane helix</keyword>
<dbReference type="AlphaFoldDB" id="A0A4Y7U1F3"/>
<evidence type="ECO:0000259" key="11">
    <source>
        <dbReference type="SMART" id="SM01029"/>
    </source>
</evidence>
<keyword evidence="4" id="KW-0732">Signal</keyword>
<organism evidence="12 13">
    <name type="scientific">Coprinellus micaceus</name>
    <name type="common">Glistening ink-cap mushroom</name>
    <name type="synonym">Coprinus micaceus</name>
    <dbReference type="NCBI Taxonomy" id="71717"/>
    <lineage>
        <taxon>Eukaryota</taxon>
        <taxon>Fungi</taxon>
        <taxon>Dikarya</taxon>
        <taxon>Basidiomycota</taxon>
        <taxon>Agaricomycotina</taxon>
        <taxon>Agaricomycetes</taxon>
        <taxon>Agaricomycetidae</taxon>
        <taxon>Agaricales</taxon>
        <taxon>Agaricineae</taxon>
        <taxon>Psathyrellaceae</taxon>
        <taxon>Coprinellus</taxon>
    </lineage>
</organism>
<evidence type="ECO:0000313" key="13">
    <source>
        <dbReference type="Proteomes" id="UP000298030"/>
    </source>
</evidence>
<proteinExistence type="inferred from homology"/>
<keyword evidence="5 12" id="KW-0378">Hydrolase</keyword>
<dbReference type="Proteomes" id="UP000298030">
    <property type="component" value="Unassembled WGS sequence"/>
</dbReference>
<dbReference type="Pfam" id="PF13364">
    <property type="entry name" value="BetaGal_ABD2"/>
    <property type="match status" value="2"/>
</dbReference>
<dbReference type="InterPro" id="IPR036833">
    <property type="entry name" value="BetaGal_dom3_sf"/>
</dbReference>
<feature type="domain" description="Beta-galactosidase" evidence="11">
    <location>
        <begin position="461"/>
        <end position="648"/>
    </location>
</feature>
<evidence type="ECO:0000256" key="4">
    <source>
        <dbReference type="ARBA" id="ARBA00022729"/>
    </source>
</evidence>
<comment type="caution">
    <text evidence="12">The sequence shown here is derived from an EMBL/GenBank/DDBJ whole genome shotgun (WGS) entry which is preliminary data.</text>
</comment>
<reference evidence="12 13" key="1">
    <citation type="journal article" date="2019" name="Nat. Ecol. Evol.">
        <title>Megaphylogeny resolves global patterns of mushroom evolution.</title>
        <authorList>
            <person name="Varga T."/>
            <person name="Krizsan K."/>
            <person name="Foldi C."/>
            <person name="Dima B."/>
            <person name="Sanchez-Garcia M."/>
            <person name="Sanchez-Ramirez S."/>
            <person name="Szollosi G.J."/>
            <person name="Szarkandi J.G."/>
            <person name="Papp V."/>
            <person name="Albert L."/>
            <person name="Andreopoulos W."/>
            <person name="Angelini C."/>
            <person name="Antonin V."/>
            <person name="Barry K.W."/>
            <person name="Bougher N.L."/>
            <person name="Buchanan P."/>
            <person name="Buyck B."/>
            <person name="Bense V."/>
            <person name="Catcheside P."/>
            <person name="Chovatia M."/>
            <person name="Cooper J."/>
            <person name="Damon W."/>
            <person name="Desjardin D."/>
            <person name="Finy P."/>
            <person name="Geml J."/>
            <person name="Haridas S."/>
            <person name="Hughes K."/>
            <person name="Justo A."/>
            <person name="Karasinski D."/>
            <person name="Kautmanova I."/>
            <person name="Kiss B."/>
            <person name="Kocsube S."/>
            <person name="Kotiranta H."/>
            <person name="LaButti K.M."/>
            <person name="Lechner B.E."/>
            <person name="Liimatainen K."/>
            <person name="Lipzen A."/>
            <person name="Lukacs Z."/>
            <person name="Mihaltcheva S."/>
            <person name="Morgado L.N."/>
            <person name="Niskanen T."/>
            <person name="Noordeloos M.E."/>
            <person name="Ohm R.A."/>
            <person name="Ortiz-Santana B."/>
            <person name="Ovrebo C."/>
            <person name="Racz N."/>
            <person name="Riley R."/>
            <person name="Savchenko A."/>
            <person name="Shiryaev A."/>
            <person name="Soop K."/>
            <person name="Spirin V."/>
            <person name="Szebenyi C."/>
            <person name="Tomsovsky M."/>
            <person name="Tulloss R.E."/>
            <person name="Uehling J."/>
            <person name="Grigoriev I.V."/>
            <person name="Vagvolgyi C."/>
            <person name="Papp T."/>
            <person name="Martin F.M."/>
            <person name="Miettinen O."/>
            <person name="Hibbett D.S."/>
            <person name="Nagy L.G."/>
        </authorList>
    </citation>
    <scope>NUCLEOTIDE SEQUENCE [LARGE SCALE GENOMIC DNA]</scope>
    <source>
        <strain evidence="12 13">FP101781</strain>
    </source>
</reference>
<evidence type="ECO:0000256" key="2">
    <source>
        <dbReference type="ARBA" id="ARBA00009809"/>
    </source>
</evidence>
<keyword evidence="10" id="KW-0812">Transmembrane</keyword>
<dbReference type="InterPro" id="IPR008979">
    <property type="entry name" value="Galactose-bd-like_sf"/>
</dbReference>
<evidence type="ECO:0000256" key="3">
    <source>
        <dbReference type="ARBA" id="ARBA00012756"/>
    </source>
</evidence>
<feature type="transmembrane region" description="Helical" evidence="10">
    <location>
        <begin position="65"/>
        <end position="83"/>
    </location>
</feature>
<evidence type="ECO:0000256" key="5">
    <source>
        <dbReference type="ARBA" id="ARBA00022801"/>
    </source>
</evidence>
<keyword evidence="7" id="KW-0326">Glycosidase</keyword>